<keyword evidence="3" id="KW-1185">Reference proteome</keyword>
<feature type="signal peptide" evidence="1">
    <location>
        <begin position="1"/>
        <end position="16"/>
    </location>
</feature>
<feature type="chain" id="PRO_5042993946" evidence="1">
    <location>
        <begin position="17"/>
        <end position="437"/>
    </location>
</feature>
<dbReference type="AlphaFoldDB" id="A0AAN8KBI9"/>
<sequence>MYTPIICLLLATACVSAPLGVDIATFEKNLKSQLETTAQHLIYEAEQKIKSELQNAFHLQSHHTRNTGKDLLKALEGSAISSLTTATTGVVSNVVTKLVSGLTGKLTGVVTNLLGHIGKRNTGKDLLKALEGSAIDSLTTAATGVVSNAVNQLVSGLTSQLTGVVGKLIGHIGKRNTGHDLLEALKGTAITSVENSLTPIIDTAINTAVSKLTGEIGHIATNLLGKLHIGKRQWQGVAIDLAEKIAVSTAAEVAGHKIGQYIDNHFGKRGLGGVVVGLLEKAAVDTIANVAGHELGKKIEGKRNIFKDLLSGVEQSIVGVEQSALQSLTGLATDKLNTLISKIGKRNIFKDLLSGVEQSIVGVEQSALQSLTGLATEKLNHLISKIGKRDAADVDILQQLLGQVIGSLDLNKIGGLVKNTMDGLPALFEKGIATYLL</sequence>
<evidence type="ECO:0000313" key="3">
    <source>
        <dbReference type="Proteomes" id="UP001347796"/>
    </source>
</evidence>
<proteinExistence type="predicted"/>
<protein>
    <submittedName>
        <fullName evidence="2">Uncharacterized protein</fullName>
    </submittedName>
</protein>
<organism evidence="2 3">
    <name type="scientific">Patella caerulea</name>
    <name type="common">Rayed Mediterranean limpet</name>
    <dbReference type="NCBI Taxonomy" id="87958"/>
    <lineage>
        <taxon>Eukaryota</taxon>
        <taxon>Metazoa</taxon>
        <taxon>Spiralia</taxon>
        <taxon>Lophotrochozoa</taxon>
        <taxon>Mollusca</taxon>
        <taxon>Gastropoda</taxon>
        <taxon>Patellogastropoda</taxon>
        <taxon>Patelloidea</taxon>
        <taxon>Patellidae</taxon>
        <taxon>Patella</taxon>
    </lineage>
</organism>
<name>A0AAN8KBI9_PATCE</name>
<evidence type="ECO:0000256" key="1">
    <source>
        <dbReference type="SAM" id="SignalP"/>
    </source>
</evidence>
<accession>A0AAN8KBI9</accession>
<reference evidence="2 3" key="1">
    <citation type="submission" date="2024-01" db="EMBL/GenBank/DDBJ databases">
        <title>The genome of the rayed Mediterranean limpet Patella caerulea (Linnaeus, 1758).</title>
        <authorList>
            <person name="Anh-Thu Weber A."/>
            <person name="Halstead-Nussloch G."/>
        </authorList>
    </citation>
    <scope>NUCLEOTIDE SEQUENCE [LARGE SCALE GENOMIC DNA]</scope>
    <source>
        <strain evidence="2">AATW-2023a</strain>
        <tissue evidence="2">Whole specimen</tissue>
    </source>
</reference>
<evidence type="ECO:0000313" key="2">
    <source>
        <dbReference type="EMBL" id="KAK6195534.1"/>
    </source>
</evidence>
<keyword evidence="1" id="KW-0732">Signal</keyword>
<comment type="caution">
    <text evidence="2">The sequence shown here is derived from an EMBL/GenBank/DDBJ whole genome shotgun (WGS) entry which is preliminary data.</text>
</comment>
<dbReference type="Proteomes" id="UP001347796">
    <property type="component" value="Unassembled WGS sequence"/>
</dbReference>
<dbReference type="EMBL" id="JAZGQO010000001">
    <property type="protein sequence ID" value="KAK6195534.1"/>
    <property type="molecule type" value="Genomic_DNA"/>
</dbReference>
<gene>
    <name evidence="2" type="ORF">SNE40_000944</name>
</gene>